<dbReference type="GeneID" id="18929319"/>
<dbReference type="RefSeq" id="XP_007404595.1">
    <property type="nucleotide sequence ID" value="XM_007404533.1"/>
</dbReference>
<proteinExistence type="predicted"/>
<feature type="compositionally biased region" description="Pro residues" evidence="1">
    <location>
        <begin position="139"/>
        <end position="151"/>
    </location>
</feature>
<reference evidence="3" key="1">
    <citation type="journal article" date="2011" name="Proc. Natl. Acad. Sci. U.S.A.">
        <title>Obligate biotrophy features unraveled by the genomic analysis of rust fungi.</title>
        <authorList>
            <person name="Duplessis S."/>
            <person name="Cuomo C.A."/>
            <person name="Lin Y.-C."/>
            <person name="Aerts A."/>
            <person name="Tisserant E."/>
            <person name="Veneault-Fourrey C."/>
            <person name="Joly D.L."/>
            <person name="Hacquard S."/>
            <person name="Amselem J."/>
            <person name="Cantarel B.L."/>
            <person name="Chiu R."/>
            <person name="Coutinho P.M."/>
            <person name="Feau N."/>
            <person name="Field M."/>
            <person name="Frey P."/>
            <person name="Gelhaye E."/>
            <person name="Goldberg J."/>
            <person name="Grabherr M.G."/>
            <person name="Kodira C.D."/>
            <person name="Kohler A."/>
            <person name="Kuees U."/>
            <person name="Lindquist E.A."/>
            <person name="Lucas S.M."/>
            <person name="Mago R."/>
            <person name="Mauceli E."/>
            <person name="Morin E."/>
            <person name="Murat C."/>
            <person name="Pangilinan J.L."/>
            <person name="Park R."/>
            <person name="Pearson M."/>
            <person name="Quesneville H."/>
            <person name="Rouhier N."/>
            <person name="Sakthikumar S."/>
            <person name="Salamov A.A."/>
            <person name="Schmutz J."/>
            <person name="Selles B."/>
            <person name="Shapiro H."/>
            <person name="Tanguay P."/>
            <person name="Tuskan G.A."/>
            <person name="Henrissat B."/>
            <person name="Van de Peer Y."/>
            <person name="Rouze P."/>
            <person name="Ellis J.G."/>
            <person name="Dodds P.N."/>
            <person name="Schein J.E."/>
            <person name="Zhong S."/>
            <person name="Hamelin R.C."/>
            <person name="Grigoriev I.V."/>
            <person name="Szabo L.J."/>
            <person name="Martin F."/>
        </authorList>
    </citation>
    <scope>NUCLEOTIDE SEQUENCE [LARGE SCALE GENOMIC DNA]</scope>
    <source>
        <strain evidence="3">98AG31 / pathotype 3-4-7</strain>
    </source>
</reference>
<accession>F4R5Q4</accession>
<dbReference type="HOGENOM" id="CLU_1644081_0_0_1"/>
<evidence type="ECO:0000313" key="2">
    <source>
        <dbReference type="EMBL" id="EGG12220.1"/>
    </source>
</evidence>
<protein>
    <submittedName>
        <fullName evidence="2">Uncharacterized protein</fullName>
    </submittedName>
</protein>
<name>F4R5Q4_MELLP</name>
<feature type="compositionally biased region" description="Polar residues" evidence="1">
    <location>
        <begin position="77"/>
        <end position="86"/>
    </location>
</feature>
<feature type="compositionally biased region" description="Basic and acidic residues" evidence="1">
    <location>
        <begin position="117"/>
        <end position="134"/>
    </location>
</feature>
<keyword evidence="3" id="KW-1185">Reference proteome</keyword>
<dbReference type="AlphaFoldDB" id="F4R5Q4"/>
<dbReference type="Proteomes" id="UP000001072">
    <property type="component" value="Unassembled WGS sequence"/>
</dbReference>
<evidence type="ECO:0000256" key="1">
    <source>
        <dbReference type="SAM" id="MobiDB-lite"/>
    </source>
</evidence>
<evidence type="ECO:0000313" key="3">
    <source>
        <dbReference type="Proteomes" id="UP000001072"/>
    </source>
</evidence>
<dbReference type="VEuPathDB" id="FungiDB:MELLADRAFT_59286"/>
<organism evidence="3">
    <name type="scientific">Melampsora larici-populina (strain 98AG31 / pathotype 3-4-7)</name>
    <name type="common">Poplar leaf rust fungus</name>
    <dbReference type="NCBI Taxonomy" id="747676"/>
    <lineage>
        <taxon>Eukaryota</taxon>
        <taxon>Fungi</taxon>
        <taxon>Dikarya</taxon>
        <taxon>Basidiomycota</taxon>
        <taxon>Pucciniomycotina</taxon>
        <taxon>Pucciniomycetes</taxon>
        <taxon>Pucciniales</taxon>
        <taxon>Melampsoraceae</taxon>
        <taxon>Melampsora</taxon>
    </lineage>
</organism>
<dbReference type="InParanoid" id="F4R5Q4"/>
<feature type="compositionally biased region" description="Polar residues" evidence="1">
    <location>
        <begin position="25"/>
        <end position="41"/>
    </location>
</feature>
<feature type="region of interest" description="Disordered" evidence="1">
    <location>
        <begin position="17"/>
        <end position="161"/>
    </location>
</feature>
<feature type="compositionally biased region" description="Basic and acidic residues" evidence="1">
    <location>
        <begin position="91"/>
        <end position="104"/>
    </location>
</feature>
<feature type="compositionally biased region" description="Acidic residues" evidence="1">
    <location>
        <begin position="52"/>
        <end position="76"/>
    </location>
</feature>
<dbReference type="KEGG" id="mlr:MELLADRAFT_59286"/>
<gene>
    <name evidence="2" type="ORF">MELLADRAFT_59286</name>
</gene>
<feature type="compositionally biased region" description="Basic and acidic residues" evidence="1">
    <location>
        <begin position="42"/>
        <end position="51"/>
    </location>
</feature>
<dbReference type="EMBL" id="GL883091">
    <property type="protein sequence ID" value="EGG12220.1"/>
    <property type="molecule type" value="Genomic_DNA"/>
</dbReference>
<sequence>MVTLAEELAQSRRLAEIALRKGESGPSTRNRSQNCEETGTNDQEHVDYTHVEEEDPDEDDPRNDFNDPLDDEEDNVSDASAISARTSQKRFLPDGVERLPRSDPTEDGVQSEVVINARRDLDQGKIIDYSHEQSHCPNPHSPYPLPSPNPLSNPSVLPKNS</sequence>
<feature type="compositionally biased region" description="Low complexity" evidence="1">
    <location>
        <begin position="152"/>
        <end position="161"/>
    </location>
</feature>